<dbReference type="InterPro" id="IPR001810">
    <property type="entry name" value="F-box_dom"/>
</dbReference>
<dbReference type="InterPro" id="IPR057207">
    <property type="entry name" value="FBXL15_LRR"/>
</dbReference>
<evidence type="ECO:0000259" key="1">
    <source>
        <dbReference type="Pfam" id="PF12937"/>
    </source>
</evidence>
<accession>A0A9W8A3J4</accession>
<feature type="domain" description="F-box" evidence="1">
    <location>
        <begin position="14"/>
        <end position="47"/>
    </location>
</feature>
<dbReference type="CDD" id="cd09917">
    <property type="entry name" value="F-box_SF"/>
    <property type="match status" value="1"/>
</dbReference>
<dbReference type="Proteomes" id="UP001150538">
    <property type="component" value="Unassembled WGS sequence"/>
</dbReference>
<dbReference type="PANTHER" id="PTHR13318">
    <property type="entry name" value="PARTNER OF PAIRED, ISOFORM B-RELATED"/>
    <property type="match status" value="1"/>
</dbReference>
<proteinExistence type="predicted"/>
<dbReference type="GO" id="GO:0031146">
    <property type="term" value="P:SCF-dependent proteasomal ubiquitin-dependent protein catabolic process"/>
    <property type="evidence" value="ECO:0007669"/>
    <property type="project" value="TreeGrafter"/>
</dbReference>
<evidence type="ECO:0000259" key="2">
    <source>
        <dbReference type="Pfam" id="PF25372"/>
    </source>
</evidence>
<sequence>MHKLNNADKDLTKLLTRILSYLTSPEDIVACMQVSRVWYRAAIPLLYDSPKFGQRHSPLHSFKRFLSALSTNTQSDSLSFLAFARVAHLNLKNISESIYESVGDEWLTLILSRLQSLESLNVDGCTFVNPESVRLVGPLLKHRRLTRLDVSRCNGLTSSALVGLIGALPELSTFTAQDLQCVSSSTIGMLIHTCPQLKTLDLGLCQRVDDRALFVLAQIQSKFSNLRIAGCLGISNVGISHLSRCKGLRTLDISKCDKISIDGIRALSQPPQWIMPRAGIGNGFASKHDKPLLLALLMHQTRSIKFHTYMSFFDLSTMFPQLRYLSVSFTSIISWFNDLSEDTITRYWKHFKLLEIMQLYDAIFQVDMRRMAISTLALPRIRAVQFYRPEFELDHLLGGYCDSIGVEGYLTQSAIQELAKVTRSHGRDIMYSLNIQPLSE</sequence>
<dbReference type="SUPFAM" id="SSF52047">
    <property type="entry name" value="RNI-like"/>
    <property type="match status" value="1"/>
</dbReference>
<dbReference type="Gene3D" id="1.20.1280.50">
    <property type="match status" value="1"/>
</dbReference>
<dbReference type="Gene3D" id="3.80.10.10">
    <property type="entry name" value="Ribonuclease Inhibitor"/>
    <property type="match status" value="2"/>
</dbReference>
<dbReference type="AlphaFoldDB" id="A0A9W8A3J4"/>
<evidence type="ECO:0000313" key="3">
    <source>
        <dbReference type="EMBL" id="KAJ1922009.1"/>
    </source>
</evidence>
<feature type="domain" description="F-box/LRR-repeat protein 15-like leucin rich repeat" evidence="2">
    <location>
        <begin position="108"/>
        <end position="295"/>
    </location>
</feature>
<dbReference type="OrthoDB" id="10257471at2759"/>
<dbReference type="GO" id="GO:0019005">
    <property type="term" value="C:SCF ubiquitin ligase complex"/>
    <property type="evidence" value="ECO:0007669"/>
    <property type="project" value="TreeGrafter"/>
</dbReference>
<keyword evidence="4" id="KW-1185">Reference proteome</keyword>
<dbReference type="InterPro" id="IPR006553">
    <property type="entry name" value="Leu-rich_rpt_Cys-con_subtyp"/>
</dbReference>
<dbReference type="EMBL" id="JANBPU010000002">
    <property type="protein sequence ID" value="KAJ1922009.1"/>
    <property type="molecule type" value="Genomic_DNA"/>
</dbReference>
<gene>
    <name evidence="3" type="ORF">H4219_000356</name>
</gene>
<organism evidence="3 4">
    <name type="scientific">Mycoemilia scoparia</name>
    <dbReference type="NCBI Taxonomy" id="417184"/>
    <lineage>
        <taxon>Eukaryota</taxon>
        <taxon>Fungi</taxon>
        <taxon>Fungi incertae sedis</taxon>
        <taxon>Zoopagomycota</taxon>
        <taxon>Kickxellomycotina</taxon>
        <taxon>Kickxellomycetes</taxon>
        <taxon>Kickxellales</taxon>
        <taxon>Kickxellaceae</taxon>
        <taxon>Mycoemilia</taxon>
    </lineage>
</organism>
<dbReference type="InterPro" id="IPR036047">
    <property type="entry name" value="F-box-like_dom_sf"/>
</dbReference>
<protein>
    <recommendedName>
        <fullName evidence="5">F-box domain-containing protein</fullName>
    </recommendedName>
</protein>
<dbReference type="SMART" id="SM00367">
    <property type="entry name" value="LRR_CC"/>
    <property type="match status" value="4"/>
</dbReference>
<dbReference type="Pfam" id="PF12937">
    <property type="entry name" value="F-box-like"/>
    <property type="match status" value="1"/>
</dbReference>
<dbReference type="Pfam" id="PF25372">
    <property type="entry name" value="DUF7885"/>
    <property type="match status" value="1"/>
</dbReference>
<reference evidence="3" key="1">
    <citation type="submission" date="2022-07" db="EMBL/GenBank/DDBJ databases">
        <title>Phylogenomic reconstructions and comparative analyses of Kickxellomycotina fungi.</title>
        <authorList>
            <person name="Reynolds N.K."/>
            <person name="Stajich J.E."/>
            <person name="Barry K."/>
            <person name="Grigoriev I.V."/>
            <person name="Crous P."/>
            <person name="Smith M.E."/>
        </authorList>
    </citation>
    <scope>NUCLEOTIDE SEQUENCE</scope>
    <source>
        <strain evidence="3">NBRC 100468</strain>
    </source>
</reference>
<dbReference type="InterPro" id="IPR032675">
    <property type="entry name" value="LRR_dom_sf"/>
</dbReference>
<comment type="caution">
    <text evidence="3">The sequence shown here is derived from an EMBL/GenBank/DDBJ whole genome shotgun (WGS) entry which is preliminary data.</text>
</comment>
<evidence type="ECO:0000313" key="4">
    <source>
        <dbReference type="Proteomes" id="UP001150538"/>
    </source>
</evidence>
<name>A0A9W8A3J4_9FUNG</name>
<dbReference type="SUPFAM" id="SSF81383">
    <property type="entry name" value="F-box domain"/>
    <property type="match status" value="1"/>
</dbReference>
<evidence type="ECO:0008006" key="5">
    <source>
        <dbReference type="Google" id="ProtNLM"/>
    </source>
</evidence>